<organism evidence="2 3">
    <name type="scientific">Lentzea flava</name>
    <dbReference type="NCBI Taxonomy" id="103732"/>
    <lineage>
        <taxon>Bacteria</taxon>
        <taxon>Bacillati</taxon>
        <taxon>Actinomycetota</taxon>
        <taxon>Actinomycetes</taxon>
        <taxon>Pseudonocardiales</taxon>
        <taxon>Pseudonocardiaceae</taxon>
        <taxon>Lentzea</taxon>
    </lineage>
</organism>
<accession>A0ABQ2V6E9</accession>
<sequence>MRIKAIGVFTVLVLGLTGTPAQAATTWPGDSATRTADGTNVFGTNLSGLSFENAGVVWAVKNGPAALYRLVPNGSAWKVDQKRTLRFADGHGEPDTEAVVSTPDGLFVAIERDNDDGDVSRPMILKYGTGSNAIGEWDLGGMPEVDPNDGPEAISWVPDSFLTRNGFTDDSGRVYNPADYPGHGSGLFFVGLEATGEVYVYALQGEEAELLSTFASGQAQVMDLEFNGGKLWAACDNHCGGRTTTLGISGGKFRVTATYNRPSTLPNVNLEGFAISPSCVNGKKVVLWSDDDNTNGHALRSGSLYCNS</sequence>
<dbReference type="SUPFAM" id="SSF75011">
    <property type="entry name" value="3-carboxy-cis,cis-mucoante lactonizing enzyme"/>
    <property type="match status" value="1"/>
</dbReference>
<evidence type="ECO:0000313" key="3">
    <source>
        <dbReference type="Proteomes" id="UP000649573"/>
    </source>
</evidence>
<evidence type="ECO:0000256" key="1">
    <source>
        <dbReference type="SAM" id="SignalP"/>
    </source>
</evidence>
<name>A0ABQ2V6E9_9PSEU</name>
<comment type="caution">
    <text evidence="2">The sequence shown here is derived from an EMBL/GenBank/DDBJ whole genome shotgun (WGS) entry which is preliminary data.</text>
</comment>
<keyword evidence="3" id="KW-1185">Reference proteome</keyword>
<gene>
    <name evidence="2" type="ORF">GCM10010178_67430</name>
</gene>
<proteinExistence type="predicted"/>
<reference evidence="3" key="1">
    <citation type="journal article" date="2019" name="Int. J. Syst. Evol. Microbiol.">
        <title>The Global Catalogue of Microorganisms (GCM) 10K type strain sequencing project: providing services to taxonomists for standard genome sequencing and annotation.</title>
        <authorList>
            <consortium name="The Broad Institute Genomics Platform"/>
            <consortium name="The Broad Institute Genome Sequencing Center for Infectious Disease"/>
            <person name="Wu L."/>
            <person name="Ma J."/>
        </authorList>
    </citation>
    <scope>NUCLEOTIDE SEQUENCE [LARGE SCALE GENOMIC DNA]</scope>
    <source>
        <strain evidence="3">JCM 3296</strain>
    </source>
</reference>
<protein>
    <recommendedName>
        <fullName evidence="4">Esterase-like activity of phytase</fullName>
    </recommendedName>
</protein>
<evidence type="ECO:0008006" key="4">
    <source>
        <dbReference type="Google" id="ProtNLM"/>
    </source>
</evidence>
<evidence type="ECO:0000313" key="2">
    <source>
        <dbReference type="EMBL" id="GGU66027.1"/>
    </source>
</evidence>
<feature type="chain" id="PRO_5046023095" description="Esterase-like activity of phytase" evidence="1">
    <location>
        <begin position="24"/>
        <end position="308"/>
    </location>
</feature>
<dbReference type="EMBL" id="BMRE01000040">
    <property type="protein sequence ID" value="GGU66027.1"/>
    <property type="molecule type" value="Genomic_DNA"/>
</dbReference>
<keyword evidence="1" id="KW-0732">Signal</keyword>
<dbReference type="Proteomes" id="UP000649573">
    <property type="component" value="Unassembled WGS sequence"/>
</dbReference>
<feature type="signal peptide" evidence="1">
    <location>
        <begin position="1"/>
        <end position="23"/>
    </location>
</feature>